<proteinExistence type="predicted"/>
<dbReference type="InterPro" id="IPR051836">
    <property type="entry name" value="Kremen_rcpt"/>
</dbReference>
<feature type="region of interest" description="Disordered" evidence="7">
    <location>
        <begin position="1"/>
        <end position="124"/>
    </location>
</feature>
<keyword evidence="5" id="KW-0472">Membrane</keyword>
<evidence type="ECO:0000256" key="3">
    <source>
        <dbReference type="ARBA" id="ARBA00022729"/>
    </source>
</evidence>
<evidence type="ECO:0000256" key="2">
    <source>
        <dbReference type="ARBA" id="ARBA00022692"/>
    </source>
</evidence>
<dbReference type="GO" id="GO:0005886">
    <property type="term" value="C:plasma membrane"/>
    <property type="evidence" value="ECO:0007669"/>
    <property type="project" value="TreeGrafter"/>
</dbReference>
<dbReference type="InterPro" id="IPR002889">
    <property type="entry name" value="WSC_carb-bd"/>
</dbReference>
<dbReference type="EMBL" id="JAAMPI010000341">
    <property type="protein sequence ID" value="KAF4632511.1"/>
    <property type="molecule type" value="Genomic_DNA"/>
</dbReference>
<protein>
    <recommendedName>
        <fullName evidence="8">WSC domain-containing protein</fullName>
    </recommendedName>
</protein>
<comment type="subcellular location">
    <subcellularLocation>
        <location evidence="1">Membrane</location>
        <topology evidence="1">Single-pass membrane protein</topology>
    </subcellularLocation>
</comment>
<evidence type="ECO:0000256" key="5">
    <source>
        <dbReference type="ARBA" id="ARBA00023136"/>
    </source>
</evidence>
<keyword evidence="2" id="KW-0812">Transmembrane</keyword>
<dbReference type="PROSITE" id="PS51212">
    <property type="entry name" value="WSC"/>
    <property type="match status" value="2"/>
</dbReference>
<evidence type="ECO:0000256" key="1">
    <source>
        <dbReference type="ARBA" id="ARBA00004167"/>
    </source>
</evidence>
<dbReference type="SMART" id="SM00321">
    <property type="entry name" value="WSC"/>
    <property type="match status" value="2"/>
</dbReference>
<dbReference type="AlphaFoldDB" id="A0A8H4RPB4"/>
<comment type="caution">
    <text evidence="9">The sequence shown here is derived from an EMBL/GenBank/DDBJ whole genome shotgun (WGS) entry which is preliminary data.</text>
</comment>
<reference evidence="9 10" key="1">
    <citation type="submission" date="2020-03" db="EMBL/GenBank/DDBJ databases">
        <title>Draft Genome Sequence of Cudoniella acicularis.</title>
        <authorList>
            <person name="Buettner E."/>
            <person name="Kellner H."/>
        </authorList>
    </citation>
    <scope>NUCLEOTIDE SEQUENCE [LARGE SCALE GENOMIC DNA]</scope>
    <source>
        <strain evidence="9 10">DSM 108380</strain>
    </source>
</reference>
<evidence type="ECO:0000256" key="6">
    <source>
        <dbReference type="ARBA" id="ARBA00023180"/>
    </source>
</evidence>
<evidence type="ECO:0000256" key="7">
    <source>
        <dbReference type="SAM" id="MobiDB-lite"/>
    </source>
</evidence>
<evidence type="ECO:0000313" key="9">
    <source>
        <dbReference type="EMBL" id="KAF4632511.1"/>
    </source>
</evidence>
<feature type="domain" description="WSC" evidence="8">
    <location>
        <begin position="301"/>
        <end position="398"/>
    </location>
</feature>
<evidence type="ECO:0000313" key="10">
    <source>
        <dbReference type="Proteomes" id="UP000566819"/>
    </source>
</evidence>
<gene>
    <name evidence="9" type="ORF">G7Y89_g5614</name>
</gene>
<dbReference type="Proteomes" id="UP000566819">
    <property type="component" value="Unassembled WGS sequence"/>
</dbReference>
<keyword evidence="4" id="KW-1133">Transmembrane helix</keyword>
<dbReference type="PANTHER" id="PTHR24269">
    <property type="entry name" value="KREMEN PROTEIN"/>
    <property type="match status" value="1"/>
</dbReference>
<keyword evidence="3" id="KW-0732">Signal</keyword>
<feature type="domain" description="WSC" evidence="8">
    <location>
        <begin position="196"/>
        <end position="288"/>
    </location>
</feature>
<feature type="region of interest" description="Disordered" evidence="7">
    <location>
        <begin position="160"/>
        <end position="184"/>
    </location>
</feature>
<keyword evidence="10" id="KW-1185">Reference proteome</keyword>
<evidence type="ECO:0000259" key="8">
    <source>
        <dbReference type="PROSITE" id="PS51212"/>
    </source>
</evidence>
<dbReference type="PANTHER" id="PTHR24269:SF16">
    <property type="entry name" value="PROTEIN SLG1"/>
    <property type="match status" value="1"/>
</dbReference>
<dbReference type="Pfam" id="PF01822">
    <property type="entry name" value="WSC"/>
    <property type="match status" value="2"/>
</dbReference>
<evidence type="ECO:0000256" key="4">
    <source>
        <dbReference type="ARBA" id="ARBA00022989"/>
    </source>
</evidence>
<organism evidence="9 10">
    <name type="scientific">Cudoniella acicularis</name>
    <dbReference type="NCBI Taxonomy" id="354080"/>
    <lineage>
        <taxon>Eukaryota</taxon>
        <taxon>Fungi</taxon>
        <taxon>Dikarya</taxon>
        <taxon>Ascomycota</taxon>
        <taxon>Pezizomycotina</taxon>
        <taxon>Leotiomycetes</taxon>
        <taxon>Helotiales</taxon>
        <taxon>Tricladiaceae</taxon>
        <taxon>Cudoniella</taxon>
    </lineage>
</organism>
<accession>A0A8H4RPB4</accession>
<sequence>MSSSTHSPSSVSLSSGKTSTSSSTGSSSKSSSTANPTVSTSFSTSSGSSKTSSSSLTSVASSSTLSSVSSTSKSSSISSGILSTSSSLSSFSRVTSSSTFSSTSKSSSIPSGVSSTSSSSSSSTHVASSSTLSTVSSSSQSSSMSSGVSPTSSSFQVTTTSSTSLSPTISSSTISTSSAPAASWSGTPAIGTTIDGLSYLGCVAETSPRTLMSASYSDTQGMTIESCAAFCFASNYGLAGVEYAQECYCGNVLLNGGVVGATGCTMPCKGNSAEYCGGSVRISLFDITYYVPPSSPQVVQNYVYQGCYHEPAQGGRLLSGPSYVDQNGMTVESCVSFCQSQTPTQTWAGVEYAQECYCSTALPAGAVLEPDGTCATLCRGNDKEFCGGNSVLDVYNFSPGKKTRRRTARRNNGFESL</sequence>
<keyword evidence="6" id="KW-0325">Glycoprotein</keyword>
<dbReference type="OrthoDB" id="2019572at2759"/>
<name>A0A8H4RPB4_9HELO</name>